<evidence type="ECO:0000313" key="2">
    <source>
        <dbReference type="EMBL" id="SDC34032.1"/>
    </source>
</evidence>
<sequence length="54" mass="6006">MPGLTARFRATFRNILHCPMATNGGRRGNDTEAHHEQNLQSDLEQSAELLRGGE</sequence>
<evidence type="ECO:0000256" key="1">
    <source>
        <dbReference type="SAM" id="MobiDB-lite"/>
    </source>
</evidence>
<gene>
    <name evidence="2" type="ORF">SAMN04487864_10579</name>
</gene>
<keyword evidence="3" id="KW-1185">Reference proteome</keyword>
<dbReference type="EMBL" id="FMYW01000005">
    <property type="protein sequence ID" value="SDC34032.1"/>
    <property type="molecule type" value="Genomic_DNA"/>
</dbReference>
<proteinExistence type="predicted"/>
<reference evidence="3" key="1">
    <citation type="submission" date="2016-10" db="EMBL/GenBank/DDBJ databases">
        <authorList>
            <person name="Varghese N."/>
            <person name="Submissions S."/>
        </authorList>
    </citation>
    <scope>NUCLEOTIDE SEQUENCE [LARGE SCALE GENOMIC DNA]</scope>
    <source>
        <strain evidence="3">DSM 11005</strain>
    </source>
</reference>
<name>A0A1G6KSF3_9FIRM</name>
<organism evidence="2 3">
    <name type="scientific">Succiniclasticum ruminis</name>
    <dbReference type="NCBI Taxonomy" id="40841"/>
    <lineage>
        <taxon>Bacteria</taxon>
        <taxon>Bacillati</taxon>
        <taxon>Bacillota</taxon>
        <taxon>Negativicutes</taxon>
        <taxon>Acidaminococcales</taxon>
        <taxon>Acidaminococcaceae</taxon>
        <taxon>Succiniclasticum</taxon>
    </lineage>
</organism>
<accession>A0A1G6KSF3</accession>
<evidence type="ECO:0000313" key="3">
    <source>
        <dbReference type="Proteomes" id="UP000198943"/>
    </source>
</evidence>
<feature type="compositionally biased region" description="Basic and acidic residues" evidence="1">
    <location>
        <begin position="27"/>
        <end position="37"/>
    </location>
</feature>
<dbReference type="AlphaFoldDB" id="A0A1G6KSF3"/>
<protein>
    <submittedName>
        <fullName evidence="2">Uncharacterized protein</fullName>
    </submittedName>
</protein>
<dbReference type="Proteomes" id="UP000198943">
    <property type="component" value="Unassembled WGS sequence"/>
</dbReference>
<feature type="region of interest" description="Disordered" evidence="1">
    <location>
        <begin position="20"/>
        <end position="54"/>
    </location>
</feature>